<feature type="domain" description="Protein kinase" evidence="17">
    <location>
        <begin position="571"/>
        <end position="845"/>
    </location>
</feature>
<evidence type="ECO:0000259" key="17">
    <source>
        <dbReference type="PROSITE" id="PS50011"/>
    </source>
</evidence>
<evidence type="ECO:0000256" key="7">
    <source>
        <dbReference type="ARBA" id="ARBA00022741"/>
    </source>
</evidence>
<feature type="binding site" evidence="14">
    <location>
        <position position="599"/>
    </location>
    <ligand>
        <name>ATP</name>
        <dbReference type="ChEBI" id="CHEBI:30616"/>
    </ligand>
</feature>
<keyword evidence="2" id="KW-0723">Serine/threonine-protein kinase</keyword>
<evidence type="ECO:0000256" key="3">
    <source>
        <dbReference type="ARBA" id="ARBA00022536"/>
    </source>
</evidence>
<evidence type="ECO:0000256" key="4">
    <source>
        <dbReference type="ARBA" id="ARBA00022679"/>
    </source>
</evidence>
<dbReference type="SMART" id="SM00181">
    <property type="entry name" value="EGF"/>
    <property type="match status" value="5"/>
</dbReference>
<keyword evidence="11 15" id="KW-0472">Membrane</keyword>
<dbReference type="Gramene" id="OMERI04G05960.1">
    <property type="protein sequence ID" value="OMERI04G05960.1"/>
    <property type="gene ID" value="OMERI04G05960"/>
</dbReference>
<dbReference type="eggNOG" id="ENOG502SHCY">
    <property type="taxonomic scope" value="Eukaryota"/>
</dbReference>
<evidence type="ECO:0000256" key="11">
    <source>
        <dbReference type="ARBA" id="ARBA00023136"/>
    </source>
</evidence>
<dbReference type="InterPro" id="IPR002049">
    <property type="entry name" value="LE_dom"/>
</dbReference>
<keyword evidence="4" id="KW-0808">Transferase</keyword>
<dbReference type="PANTHER" id="PTHR27005:SF412">
    <property type="entry name" value="OS04G0307900 PROTEIN"/>
    <property type="match status" value="1"/>
</dbReference>
<evidence type="ECO:0000313" key="19">
    <source>
        <dbReference type="Proteomes" id="UP000008021"/>
    </source>
</evidence>
<dbReference type="InterPro" id="IPR008271">
    <property type="entry name" value="Ser/Thr_kinase_AS"/>
</dbReference>
<keyword evidence="3" id="KW-0245">EGF-like domain</keyword>
<dbReference type="InterPro" id="IPR018097">
    <property type="entry name" value="EGF_Ca-bd_CS"/>
</dbReference>
<reference evidence="18" key="2">
    <citation type="submission" date="2018-05" db="EMBL/GenBank/DDBJ databases">
        <title>OmerRS3 (Oryza meridionalis Reference Sequence Version 3).</title>
        <authorList>
            <person name="Zhang J."/>
            <person name="Kudrna D."/>
            <person name="Lee S."/>
            <person name="Talag J."/>
            <person name="Welchert J."/>
            <person name="Wing R.A."/>
        </authorList>
    </citation>
    <scope>NUCLEOTIDE SEQUENCE [LARGE SCALE GENOMIC DNA]</scope>
    <source>
        <strain evidence="18">cv. OR44</strain>
    </source>
</reference>
<evidence type="ECO:0000256" key="8">
    <source>
        <dbReference type="ARBA" id="ARBA00022777"/>
    </source>
</evidence>
<dbReference type="InterPro" id="IPR045274">
    <property type="entry name" value="WAK-like"/>
</dbReference>
<protein>
    <recommendedName>
        <fullName evidence="17">Protein kinase domain-containing protein</fullName>
    </recommendedName>
</protein>
<sequence>MRISDAVLPLLLLVFAVATLVQAYHGNMTLPSAATLAGCKRSCGNLTFDYPFGTGSSHCFKQPDFELICDDTTRPPRLLFKSGTTEIVESPDSWSSNVAFSHTISMESNVSMYNMSWDAPGKSFALDYALMNITSCNFDTVLHDHEGDMPAKLCSVTCPNEGITEAVARQTCNGTGCCSVSVEIAANSLQLMFVRHGKGNYEPDTHSNRSSLWNTINITTVRASILWRILDQLTCASAMDNRTHNACVSRNSTCIDDLFIPAVGYICSCDGGYQGNPYILDGCLRDTGYHPFQQKKNCTRKCGSIDIPYPFGLEEGCSARKLFQLNCTDMSSSSLQLNDNYHVKYIKVNEGLVGIEDTSYFKQDMYQMHVSKEPQLYIGSGESASVQWAVANLTCQEAWQNKSGYACVSNSSTCLPVDSRDGYIGYRCECTPGFQGNPYVQDGCQDIDECMTPGKCKGVCHNTVGSYHCVACPHRTQYDTTKMQCTSTKRQNLILGIVIGFSCGFGILLVSLSTMVFIRRWKNDIQKQLRRKHFRKNQGLLLEQLISSDENASDKTKIFSLDELEKATNNFDPTRILGHGGHGMVYKGILSDQRVVAIKRSKDIKEGEISQFINEVAILSQINHRNIVKLFGCCLETEVPLLVYDFIPNGSLFDILHSGSSSRFSLSWDDYLRIAVEAAGALCYLLSAASVSVFHRDVKSSNILLDANYTAKVADFGASRLVPIDQTHIVTNVQGTFGYLDPEYYHTGQLNEKRSVYSFGVVLVELLLRREPIFTTVSGSKQNLSNYFLWELKARPIKEIVAAQVCEEATEEEIKSVSSLAEMCLMLRSEDRPTMKQVEMTLQFLRTKRLTSSHAAAENDEEMQSLLHTRSEVSCESLANNLGVSANPESGNSHKCYSLEQEATMLSTIKMIDMSPFSSVVPLLLFVLFSAVNPTVRSSSVPGNQGINSTILPSAATLEGCPRSCGNLSFDYPFGIGSGCFRNPDFNLTCDNTAQPPRLFLQGGTEVIEDIDAIVYSSTSNYLFMYVTIDFSHAIPVSPGTKDYNMSWKAPGRSFTLDNALLNITGCDFDIYLLDQDRNSAVRLCTVTCPNEEITEKVARQNCNGKGKGGLEAQTNRSSLWDRINITTIYASLSWSIVDQPTCASTRDNRTNYACASSKSKCCERAMDYLILVTSVDVIVDIGETHTYPMVASVITKANCSRSCGNISVPFPFGLEEGCFARKLFQLNCTSAASSSLQFDDEHQVTYINISEGLVGIRYTSNYEQEEFKVYVPKQPDLYIGSGESSSVRWAVANLTCQEAKQNYSGYACVSINSTCLGVNSTDGYIGYRCKCLPGFQGNPDVQNGCEDIDECNTPGICKGVCHNTIGNYYCTDCPYKTQYDTIEMKCTSIRKQNILLGEFYAHVNFTMNMNQIIHGQLRGILHITGIIIGLSVGFGILLVSLSATFICRRWKRDIQKQLRRKHFQKNQGLLLEQLILSDQNATDKTKIFSLEELEKATNNFDSTRILGRGGHGMVYKETEVPLLVYDFIPNGSLFGVLHSGSSSDFSLSWDDCLRIAVEAAGALCYLHSAASVSVFHRDVKSSNILLDANYTAKVSDFGASRLVPVDQTHVVTNVQGTFGYLDPEYYQTGQLNEKSDVYSFGVVLVELLLRREPIFTTVSGSKQNLSNYFLWELKVKPIKEIVAAYVHEEATEDEINSVASLAEKCLMLRSEDRPTMKQVEMTLQFLRTKKLNSCHATPENDEELQQLLPRRSEASCEQVAVNLGNSANSESRNSLKCYSLEQEFISSVGLPC</sequence>
<dbReference type="Pfam" id="PF13947">
    <property type="entry name" value="GUB_WAK_bind"/>
    <property type="match status" value="4"/>
</dbReference>
<evidence type="ECO:0000256" key="12">
    <source>
        <dbReference type="ARBA" id="ARBA00023157"/>
    </source>
</evidence>
<dbReference type="Proteomes" id="UP000008021">
    <property type="component" value="Chromosome 4"/>
</dbReference>
<keyword evidence="7 14" id="KW-0547">Nucleotide-binding</keyword>
<evidence type="ECO:0000256" key="10">
    <source>
        <dbReference type="ARBA" id="ARBA00022989"/>
    </source>
</evidence>
<feature type="chain" id="PRO_5002356934" description="Protein kinase domain-containing protein" evidence="16">
    <location>
        <begin position="24"/>
        <end position="1793"/>
    </location>
</feature>
<dbReference type="InterPro" id="IPR000719">
    <property type="entry name" value="Prot_kinase_dom"/>
</dbReference>
<evidence type="ECO:0000256" key="13">
    <source>
        <dbReference type="ARBA" id="ARBA00023180"/>
    </source>
</evidence>
<dbReference type="PROSITE" id="PS01187">
    <property type="entry name" value="EGF_CA"/>
    <property type="match status" value="2"/>
</dbReference>
<organism evidence="18">
    <name type="scientific">Oryza meridionalis</name>
    <dbReference type="NCBI Taxonomy" id="40149"/>
    <lineage>
        <taxon>Eukaryota</taxon>
        <taxon>Viridiplantae</taxon>
        <taxon>Streptophyta</taxon>
        <taxon>Embryophyta</taxon>
        <taxon>Tracheophyta</taxon>
        <taxon>Spermatophyta</taxon>
        <taxon>Magnoliopsida</taxon>
        <taxon>Liliopsida</taxon>
        <taxon>Poales</taxon>
        <taxon>Poaceae</taxon>
        <taxon>BOP clade</taxon>
        <taxon>Oryzoideae</taxon>
        <taxon>Oryzeae</taxon>
        <taxon>Oryzinae</taxon>
        <taxon>Oryza</taxon>
    </lineage>
</organism>
<keyword evidence="9 14" id="KW-0067">ATP-binding</keyword>
<dbReference type="Pfam" id="PF07645">
    <property type="entry name" value="EGF_CA"/>
    <property type="match status" value="2"/>
</dbReference>
<dbReference type="SMART" id="SM00179">
    <property type="entry name" value="EGF_CA"/>
    <property type="match status" value="2"/>
</dbReference>
<dbReference type="PROSITE" id="PS00107">
    <property type="entry name" value="PROTEIN_KINASE_ATP"/>
    <property type="match status" value="1"/>
</dbReference>
<evidence type="ECO:0000313" key="18">
    <source>
        <dbReference type="EnsemblPlants" id="OMERI04G05960.1"/>
    </source>
</evidence>
<keyword evidence="5 15" id="KW-0812">Transmembrane</keyword>
<dbReference type="InterPro" id="IPR001881">
    <property type="entry name" value="EGF-like_Ca-bd_dom"/>
</dbReference>
<feature type="transmembrane region" description="Helical" evidence="15">
    <location>
        <begin position="493"/>
        <end position="518"/>
    </location>
</feature>
<name>A0A0E0DC46_9ORYZ</name>
<evidence type="ECO:0000256" key="1">
    <source>
        <dbReference type="ARBA" id="ARBA00004479"/>
    </source>
</evidence>
<dbReference type="GO" id="GO:0005524">
    <property type="term" value="F:ATP binding"/>
    <property type="evidence" value="ECO:0007669"/>
    <property type="project" value="UniProtKB-UniRule"/>
</dbReference>
<dbReference type="Pfam" id="PF00069">
    <property type="entry name" value="Pkinase"/>
    <property type="match status" value="2"/>
</dbReference>
<feature type="signal peptide" evidence="16">
    <location>
        <begin position="1"/>
        <end position="23"/>
    </location>
</feature>
<dbReference type="InterPro" id="IPR011009">
    <property type="entry name" value="Kinase-like_dom_sf"/>
</dbReference>
<proteinExistence type="predicted"/>
<keyword evidence="13" id="KW-0325">Glycoprotein</keyword>
<feature type="transmembrane region" description="Helical" evidence="15">
    <location>
        <begin position="1421"/>
        <end position="1448"/>
    </location>
</feature>
<evidence type="ECO:0000256" key="16">
    <source>
        <dbReference type="SAM" id="SignalP"/>
    </source>
</evidence>
<feature type="domain" description="Protein kinase" evidence="17">
    <location>
        <begin position="1427"/>
        <end position="1727"/>
    </location>
</feature>
<keyword evidence="12" id="KW-1015">Disulfide bond</keyword>
<dbReference type="GO" id="GO:0007166">
    <property type="term" value="P:cell surface receptor signaling pathway"/>
    <property type="evidence" value="ECO:0007669"/>
    <property type="project" value="InterPro"/>
</dbReference>
<dbReference type="PROSITE" id="PS50011">
    <property type="entry name" value="PROTEIN_KINASE_DOM"/>
    <property type="match status" value="2"/>
</dbReference>
<dbReference type="PROSITE" id="PS00108">
    <property type="entry name" value="PROTEIN_KINASE_ST"/>
    <property type="match status" value="2"/>
</dbReference>
<dbReference type="CDD" id="cd00054">
    <property type="entry name" value="EGF_CA"/>
    <property type="match status" value="2"/>
</dbReference>
<evidence type="ECO:0000256" key="14">
    <source>
        <dbReference type="PROSITE-ProRule" id="PRU10141"/>
    </source>
</evidence>
<keyword evidence="10 15" id="KW-1133">Transmembrane helix</keyword>
<reference evidence="18" key="1">
    <citation type="submission" date="2015-04" db="UniProtKB">
        <authorList>
            <consortium name="EnsemblPlants"/>
        </authorList>
    </citation>
    <scope>IDENTIFICATION</scope>
</reference>
<dbReference type="FunFam" id="3.30.200.20:FF:000043">
    <property type="entry name" value="Wall-associated receptor kinase 2"/>
    <property type="match status" value="1"/>
</dbReference>
<dbReference type="HOGENOM" id="CLU_000288_43_8_1"/>
<dbReference type="PANTHER" id="PTHR27005">
    <property type="entry name" value="WALL-ASSOCIATED RECEPTOR KINASE-LIKE 21"/>
    <property type="match status" value="1"/>
</dbReference>
<dbReference type="SUPFAM" id="SSF57184">
    <property type="entry name" value="Growth factor receptor domain"/>
    <property type="match status" value="2"/>
</dbReference>
<dbReference type="InterPro" id="IPR017441">
    <property type="entry name" value="Protein_kinase_ATP_BS"/>
</dbReference>
<dbReference type="GO" id="GO:0005509">
    <property type="term" value="F:calcium ion binding"/>
    <property type="evidence" value="ECO:0007669"/>
    <property type="project" value="InterPro"/>
</dbReference>
<dbReference type="SMART" id="SM00220">
    <property type="entry name" value="S_TKc"/>
    <property type="match status" value="2"/>
</dbReference>
<evidence type="ECO:0000256" key="6">
    <source>
        <dbReference type="ARBA" id="ARBA00022729"/>
    </source>
</evidence>
<evidence type="ECO:0000256" key="9">
    <source>
        <dbReference type="ARBA" id="ARBA00022840"/>
    </source>
</evidence>
<dbReference type="GO" id="GO:0005886">
    <property type="term" value="C:plasma membrane"/>
    <property type="evidence" value="ECO:0007669"/>
    <property type="project" value="TreeGrafter"/>
</dbReference>
<dbReference type="FunFam" id="1.10.510.10:FF:000084">
    <property type="entry name" value="Wall-associated receptor kinase 2"/>
    <property type="match status" value="1"/>
</dbReference>
<dbReference type="InterPro" id="IPR049883">
    <property type="entry name" value="NOTCH1_EGF-like"/>
</dbReference>
<accession>A0A0E0DC46</accession>
<dbReference type="GO" id="GO:0004674">
    <property type="term" value="F:protein serine/threonine kinase activity"/>
    <property type="evidence" value="ECO:0007669"/>
    <property type="project" value="UniProtKB-KW"/>
</dbReference>
<dbReference type="STRING" id="40149.A0A0E0DC46"/>
<dbReference type="SUPFAM" id="SSF56112">
    <property type="entry name" value="Protein kinase-like (PK-like)"/>
    <property type="match status" value="2"/>
</dbReference>
<dbReference type="FunFam" id="1.10.510.10:FF:001470">
    <property type="entry name" value="Os04g0517700 protein"/>
    <property type="match status" value="1"/>
</dbReference>
<dbReference type="CDD" id="cd00055">
    <property type="entry name" value="EGF_Lam"/>
    <property type="match status" value="1"/>
</dbReference>
<dbReference type="Gene3D" id="3.30.200.20">
    <property type="entry name" value="Phosphorylase Kinase, domain 1"/>
    <property type="match status" value="2"/>
</dbReference>
<dbReference type="InterPro" id="IPR009030">
    <property type="entry name" value="Growth_fac_rcpt_cys_sf"/>
</dbReference>
<dbReference type="Gene3D" id="1.10.510.10">
    <property type="entry name" value="Transferase(Phosphotransferase) domain 1"/>
    <property type="match status" value="2"/>
</dbReference>
<dbReference type="EnsemblPlants" id="OMERI04G05960.1">
    <property type="protein sequence ID" value="OMERI04G05960.1"/>
    <property type="gene ID" value="OMERI04G05960"/>
</dbReference>
<comment type="subcellular location">
    <subcellularLocation>
        <location evidence="1">Membrane</location>
        <topology evidence="1">Single-pass type I membrane protein</topology>
    </subcellularLocation>
</comment>
<dbReference type="Gene3D" id="2.10.25.10">
    <property type="entry name" value="Laminin"/>
    <property type="match status" value="2"/>
</dbReference>
<dbReference type="InterPro" id="IPR025287">
    <property type="entry name" value="WAK_GUB"/>
</dbReference>
<dbReference type="InterPro" id="IPR000742">
    <property type="entry name" value="EGF"/>
</dbReference>
<keyword evidence="6 16" id="KW-0732">Signal</keyword>
<evidence type="ECO:0000256" key="2">
    <source>
        <dbReference type="ARBA" id="ARBA00022527"/>
    </source>
</evidence>
<keyword evidence="8" id="KW-0418">Kinase</keyword>
<evidence type="ECO:0000256" key="5">
    <source>
        <dbReference type="ARBA" id="ARBA00022692"/>
    </source>
</evidence>
<keyword evidence="19" id="KW-1185">Reference proteome</keyword>
<dbReference type="GO" id="GO:0030247">
    <property type="term" value="F:polysaccharide binding"/>
    <property type="evidence" value="ECO:0007669"/>
    <property type="project" value="InterPro"/>
</dbReference>
<evidence type="ECO:0000256" key="15">
    <source>
        <dbReference type="SAM" id="Phobius"/>
    </source>
</evidence>